<dbReference type="AlphaFoldDB" id="A0A2S6GJH9"/>
<dbReference type="InterPro" id="IPR029039">
    <property type="entry name" value="Flavoprotein-like_sf"/>
</dbReference>
<protein>
    <submittedName>
        <fullName evidence="2">NAD(P)H dehydrogenase (Quinone)</fullName>
    </submittedName>
</protein>
<gene>
    <name evidence="2" type="ORF">CLV40_115153</name>
</gene>
<dbReference type="PANTHER" id="PTHR30546:SF23">
    <property type="entry name" value="FLAVOPROTEIN-LIKE PROTEIN YCP4-RELATED"/>
    <property type="match status" value="1"/>
</dbReference>
<evidence type="ECO:0000313" key="2">
    <source>
        <dbReference type="EMBL" id="PPK65306.1"/>
    </source>
</evidence>
<dbReference type="InterPro" id="IPR008254">
    <property type="entry name" value="Flavodoxin/NO_synth"/>
</dbReference>
<comment type="caution">
    <text evidence="2">The sequence shown here is derived from an EMBL/GenBank/DDBJ whole genome shotgun (WGS) entry which is preliminary data.</text>
</comment>
<dbReference type="PANTHER" id="PTHR30546">
    <property type="entry name" value="FLAVODOXIN-RELATED PROTEIN WRBA-RELATED"/>
    <property type="match status" value="1"/>
</dbReference>
<dbReference type="EMBL" id="PTIX01000015">
    <property type="protein sequence ID" value="PPK65306.1"/>
    <property type="molecule type" value="Genomic_DNA"/>
</dbReference>
<dbReference type="InterPro" id="IPR005025">
    <property type="entry name" value="FMN_Rdtase-like_dom"/>
</dbReference>
<keyword evidence="3" id="KW-1185">Reference proteome</keyword>
<dbReference type="RefSeq" id="WP_104481387.1">
    <property type="nucleotide sequence ID" value="NZ_CP154825.1"/>
</dbReference>
<dbReference type="OrthoDB" id="9801479at2"/>
<sequence length="217" mass="22864">MTRLAIVYYSATGNIHKLAVAAAAAGEAAGAEVRLRRAAEITTEPLAPNFPAWTEANAEHAATARDDVDEATTDDLYWADAVLWGTPGRYGLLAGPLKHFIDRTFELHARRGLANKVMSSFTSTGTPHGGQESTILSLNNVFYHWGAIIVAPGVLDDVLLRPSNGNPYGVSATSGLQAVPGGLALNVTDDNLLAIGFQTRRVIEIAAAIKAGLTTSV</sequence>
<evidence type="ECO:0000259" key="1">
    <source>
        <dbReference type="PROSITE" id="PS50902"/>
    </source>
</evidence>
<accession>A0A2S6GJH9</accession>
<name>A0A2S6GJH9_9PSEU</name>
<reference evidence="2 3" key="1">
    <citation type="submission" date="2018-02" db="EMBL/GenBank/DDBJ databases">
        <title>Genomic Encyclopedia of Archaeal and Bacterial Type Strains, Phase II (KMG-II): from individual species to whole genera.</title>
        <authorList>
            <person name="Goeker M."/>
        </authorList>
    </citation>
    <scope>NUCLEOTIDE SEQUENCE [LARGE SCALE GENOMIC DNA]</scope>
    <source>
        <strain evidence="2 3">YU 961-1</strain>
    </source>
</reference>
<dbReference type="GO" id="GO:0003955">
    <property type="term" value="F:NAD(P)H dehydrogenase (quinone) activity"/>
    <property type="evidence" value="ECO:0007669"/>
    <property type="project" value="TreeGrafter"/>
</dbReference>
<organism evidence="2 3">
    <name type="scientific">Actinokineospora auranticolor</name>
    <dbReference type="NCBI Taxonomy" id="155976"/>
    <lineage>
        <taxon>Bacteria</taxon>
        <taxon>Bacillati</taxon>
        <taxon>Actinomycetota</taxon>
        <taxon>Actinomycetes</taxon>
        <taxon>Pseudonocardiales</taxon>
        <taxon>Pseudonocardiaceae</taxon>
        <taxon>Actinokineospora</taxon>
    </lineage>
</organism>
<dbReference type="GO" id="GO:0016020">
    <property type="term" value="C:membrane"/>
    <property type="evidence" value="ECO:0007669"/>
    <property type="project" value="TreeGrafter"/>
</dbReference>
<feature type="domain" description="Flavodoxin-like" evidence="1">
    <location>
        <begin position="4"/>
        <end position="178"/>
    </location>
</feature>
<dbReference type="Proteomes" id="UP000239203">
    <property type="component" value="Unassembled WGS sequence"/>
</dbReference>
<dbReference type="Pfam" id="PF03358">
    <property type="entry name" value="FMN_red"/>
    <property type="match status" value="1"/>
</dbReference>
<evidence type="ECO:0000313" key="3">
    <source>
        <dbReference type="Proteomes" id="UP000239203"/>
    </source>
</evidence>
<proteinExistence type="predicted"/>
<dbReference type="Gene3D" id="3.40.50.360">
    <property type="match status" value="1"/>
</dbReference>
<dbReference type="PROSITE" id="PS50902">
    <property type="entry name" value="FLAVODOXIN_LIKE"/>
    <property type="match status" value="1"/>
</dbReference>
<dbReference type="SUPFAM" id="SSF52218">
    <property type="entry name" value="Flavoproteins"/>
    <property type="match status" value="1"/>
</dbReference>
<dbReference type="GO" id="GO:0010181">
    <property type="term" value="F:FMN binding"/>
    <property type="evidence" value="ECO:0007669"/>
    <property type="project" value="InterPro"/>
</dbReference>